<evidence type="ECO:0000256" key="3">
    <source>
        <dbReference type="ARBA" id="ARBA00023125"/>
    </source>
</evidence>
<dbReference type="GO" id="GO:0006302">
    <property type="term" value="P:double-strand break repair"/>
    <property type="evidence" value="ECO:0007669"/>
    <property type="project" value="TreeGrafter"/>
</dbReference>
<reference evidence="5 6" key="1">
    <citation type="journal article" date="2016" name="Nat. Commun.">
        <title>Thousands of microbial genomes shed light on interconnected biogeochemical processes in an aquifer system.</title>
        <authorList>
            <person name="Anantharaman K."/>
            <person name="Brown C.T."/>
            <person name="Hug L.A."/>
            <person name="Sharon I."/>
            <person name="Castelle C.J."/>
            <person name="Probst A.J."/>
            <person name="Thomas B.C."/>
            <person name="Singh A."/>
            <person name="Wilkins M.J."/>
            <person name="Karaoz U."/>
            <person name="Brodie E.L."/>
            <person name="Williams K.H."/>
            <person name="Hubbard S.S."/>
            <person name="Banfield J.F."/>
        </authorList>
    </citation>
    <scope>NUCLEOTIDE SEQUENCE [LARGE SCALE GENOMIC DNA]</scope>
</reference>
<gene>
    <name evidence="5" type="ORF">A2983_02875</name>
</gene>
<dbReference type="SUPFAM" id="SSF52540">
    <property type="entry name" value="P-loop containing nucleoside triphosphate hydrolases"/>
    <property type="match status" value="1"/>
</dbReference>
<dbReference type="GO" id="GO:0006270">
    <property type="term" value="P:DNA replication initiation"/>
    <property type="evidence" value="ECO:0007669"/>
    <property type="project" value="TreeGrafter"/>
</dbReference>
<evidence type="ECO:0000256" key="2">
    <source>
        <dbReference type="ARBA" id="ARBA00022840"/>
    </source>
</evidence>
<dbReference type="InterPro" id="IPR027417">
    <property type="entry name" value="P-loop_NTPase"/>
</dbReference>
<dbReference type="PANTHER" id="PTHR30580">
    <property type="entry name" value="PRIMOSOMAL PROTEIN N"/>
    <property type="match status" value="1"/>
</dbReference>
<evidence type="ECO:0000259" key="4">
    <source>
        <dbReference type="Pfam" id="PF17764"/>
    </source>
</evidence>
<sequence length="568" mass="64874">MIADIIPFIRLPRQLVFFTYHVPNHLAVQIAIGQYVSIPFRSQKIFGLVVNINSREQSSLKSVDTIINSIPLVGADYLTHLKNLASFYGVSLSVATTLALPPLQSRKIMEMEIEPWQEKHRVASGEKPIYHWYKTTAEHSAAYAEYSNEKVVIIVPEVGRIPEVMAVLSSERQSHALIWSSELSQKEQREIWFKIRNHAAQTLVATRSALWLPLQQSFDRIIVDYEHSENHKQWDQTPRYHTKDLAKLFSRNFGVAYSEMSYSPSVTSFYFIGNGNYSSVNSAVRYFDSPIIIQEASNIKKPEKLYTSTMARIMESLVPGTDAVILYNCKGTIFPDTGIPAVVREIKQKIFDPAVHVITVSAKTPLEKITEKNSTDTRLIVSTHSILGMLDWKRVSIIILLDYDSQLQFAEYAAEEMLWHTIADILFHKNSTTPFIIQTKQLEHRIFASLNQPNDWYAGEIKARELLDYPPFSYLLRYLISGKSEDESKQRAKQTLACLEQQLTKTKKKIIIQGQIQAEPQCARGSYWEVIMLKILESDILSTVLTLNSLMPNTIKIDPHPISLLNPR</sequence>
<keyword evidence="2" id="KW-0067">ATP-binding</keyword>
<dbReference type="InterPro" id="IPR042115">
    <property type="entry name" value="PriA_3primeBD_sf"/>
</dbReference>
<dbReference type="Pfam" id="PF17764">
    <property type="entry name" value="PriA_3primeBD"/>
    <property type="match status" value="1"/>
</dbReference>
<dbReference type="Proteomes" id="UP000177040">
    <property type="component" value="Unassembled WGS sequence"/>
</dbReference>
<feature type="domain" description="Primosomal protein N' 3' DNA-binding" evidence="4">
    <location>
        <begin position="17"/>
        <end position="101"/>
    </location>
</feature>
<keyword evidence="1" id="KW-0547">Nucleotide-binding</keyword>
<evidence type="ECO:0000256" key="1">
    <source>
        <dbReference type="ARBA" id="ARBA00022741"/>
    </source>
</evidence>
<dbReference type="InterPro" id="IPR041222">
    <property type="entry name" value="PriA_3primeBD"/>
</dbReference>
<accession>A0A1F6N4G3</accession>
<dbReference type="GO" id="GO:0006310">
    <property type="term" value="P:DNA recombination"/>
    <property type="evidence" value="ECO:0007669"/>
    <property type="project" value="TreeGrafter"/>
</dbReference>
<dbReference type="EMBL" id="MFQH01000006">
    <property type="protein sequence ID" value="OGH78580.1"/>
    <property type="molecule type" value="Genomic_DNA"/>
</dbReference>
<dbReference type="Gene3D" id="3.40.50.300">
    <property type="entry name" value="P-loop containing nucleotide triphosphate hydrolases"/>
    <property type="match status" value="1"/>
</dbReference>
<evidence type="ECO:0000313" key="5">
    <source>
        <dbReference type="EMBL" id="OGH78580.1"/>
    </source>
</evidence>
<dbReference type="GO" id="GO:0043138">
    <property type="term" value="F:3'-5' DNA helicase activity"/>
    <property type="evidence" value="ECO:0007669"/>
    <property type="project" value="TreeGrafter"/>
</dbReference>
<protein>
    <recommendedName>
        <fullName evidence="4">Primosomal protein N' 3' DNA-binding domain-containing protein</fullName>
    </recommendedName>
</protein>
<dbReference type="AlphaFoldDB" id="A0A1F6N4G3"/>
<keyword evidence="3" id="KW-0238">DNA-binding</keyword>
<evidence type="ECO:0000313" key="6">
    <source>
        <dbReference type="Proteomes" id="UP000177040"/>
    </source>
</evidence>
<dbReference type="Gene3D" id="3.40.1440.60">
    <property type="entry name" value="PriA, 3(prime) DNA-binding domain"/>
    <property type="match status" value="1"/>
</dbReference>
<dbReference type="GO" id="GO:0003677">
    <property type="term" value="F:DNA binding"/>
    <property type="evidence" value="ECO:0007669"/>
    <property type="project" value="UniProtKB-KW"/>
</dbReference>
<organism evidence="5 6">
    <name type="scientific">Candidatus Magasanikbacteria bacterium RIFCSPLOWO2_01_FULL_40_15</name>
    <dbReference type="NCBI Taxonomy" id="1798686"/>
    <lineage>
        <taxon>Bacteria</taxon>
        <taxon>Candidatus Magasanikiibacteriota</taxon>
    </lineage>
</organism>
<dbReference type="PANTHER" id="PTHR30580:SF0">
    <property type="entry name" value="PRIMOSOMAL PROTEIN N"/>
    <property type="match status" value="1"/>
</dbReference>
<comment type="caution">
    <text evidence="5">The sequence shown here is derived from an EMBL/GenBank/DDBJ whole genome shotgun (WGS) entry which is preliminary data.</text>
</comment>
<proteinExistence type="predicted"/>
<name>A0A1F6N4G3_9BACT</name>
<dbReference type="GO" id="GO:0005524">
    <property type="term" value="F:ATP binding"/>
    <property type="evidence" value="ECO:0007669"/>
    <property type="project" value="UniProtKB-KW"/>
</dbReference>